<dbReference type="InterPro" id="IPR029063">
    <property type="entry name" value="SAM-dependent_MTases_sf"/>
</dbReference>
<dbReference type="SUPFAM" id="SSF53335">
    <property type="entry name" value="S-adenosyl-L-methionine-dependent methyltransferases"/>
    <property type="match status" value="1"/>
</dbReference>
<dbReference type="GeneID" id="110415657"/>
<dbReference type="GO" id="GO:0046394">
    <property type="term" value="P:carboxylic acid biosynthetic process"/>
    <property type="evidence" value="ECO:0007669"/>
    <property type="project" value="UniProtKB-ARBA"/>
</dbReference>
<name>A0A6J1A7S3_9ROSI</name>
<dbReference type="InterPro" id="IPR019410">
    <property type="entry name" value="Methyltransf_16"/>
</dbReference>
<dbReference type="PANTHER" id="PTHR42743:SF11">
    <property type="entry name" value="AMINODEOXYCHORISMATE LYASE"/>
    <property type="match status" value="1"/>
</dbReference>
<reference evidence="3" key="1">
    <citation type="submission" date="2025-08" db="UniProtKB">
        <authorList>
            <consortium name="RefSeq"/>
        </authorList>
    </citation>
    <scope>IDENTIFICATION</scope>
    <source>
        <tissue evidence="3">Leaf</tissue>
    </source>
</reference>
<organism evidence="2 3">
    <name type="scientific">Herrania umbratica</name>
    <dbReference type="NCBI Taxonomy" id="108875"/>
    <lineage>
        <taxon>Eukaryota</taxon>
        <taxon>Viridiplantae</taxon>
        <taxon>Streptophyta</taxon>
        <taxon>Embryophyta</taxon>
        <taxon>Tracheophyta</taxon>
        <taxon>Spermatophyta</taxon>
        <taxon>Magnoliopsida</taxon>
        <taxon>eudicotyledons</taxon>
        <taxon>Gunneridae</taxon>
        <taxon>Pentapetalae</taxon>
        <taxon>rosids</taxon>
        <taxon>malvids</taxon>
        <taxon>Malvales</taxon>
        <taxon>Malvaceae</taxon>
        <taxon>Byttnerioideae</taxon>
        <taxon>Herrania</taxon>
    </lineage>
</organism>
<proteinExistence type="inferred from homology"/>
<dbReference type="CDD" id="cd01558">
    <property type="entry name" value="D-AAT_like"/>
    <property type="match status" value="1"/>
</dbReference>
<evidence type="ECO:0000313" key="3">
    <source>
        <dbReference type="RefSeq" id="XP_021283028.1"/>
    </source>
</evidence>
<evidence type="ECO:0000256" key="1">
    <source>
        <dbReference type="ARBA" id="ARBA00009320"/>
    </source>
</evidence>
<protein>
    <submittedName>
        <fullName evidence="3">Branched-chain-amino-acid aminotransferase-like protein 1</fullName>
    </submittedName>
</protein>
<dbReference type="Gene3D" id="3.40.50.300">
    <property type="entry name" value="P-loop containing nucleotide triphosphate hydrolases"/>
    <property type="match status" value="1"/>
</dbReference>
<dbReference type="GO" id="GO:0003824">
    <property type="term" value="F:catalytic activity"/>
    <property type="evidence" value="ECO:0007669"/>
    <property type="project" value="InterPro"/>
</dbReference>
<dbReference type="FunFam" id="3.20.10.10:FF:000011">
    <property type="entry name" value="Branched-chain-amino-acid aminotransferase-like protein 2"/>
    <property type="match status" value="1"/>
</dbReference>
<accession>A0A6J1A7S3</accession>
<dbReference type="FunFam" id="3.30.470.10:FF:000010">
    <property type="entry name" value="Branched-chain-amino-acid aminotransferase-like protein 1"/>
    <property type="match status" value="1"/>
</dbReference>
<dbReference type="PANTHER" id="PTHR42743">
    <property type="entry name" value="AMINO-ACID AMINOTRANSFERASE"/>
    <property type="match status" value="1"/>
</dbReference>
<dbReference type="Proteomes" id="UP000504621">
    <property type="component" value="Unplaced"/>
</dbReference>
<sequence>MAEREPDPKAPPGLHLLSAFLAMETTDTVLSLARECGGGKITDEVQTFICNECLDFSIGKGNEYMKKFLKKIITEVESRNGYVLDDLYEEYVPYMTSSKDFNLFKETGRVLKRISFLFLADCVELSSCPSSRTLVVQLQCSLNMLEGDTGCSIWPSSLFLSELILSFPHIFSGKSCFEVGSGVGLVGICLAHVKASKVMLSDGDLSTLANMKFNLEMNHINTETDLLETSTENPKSVKCIHLPWESASEKELQEFIPEIILGADVIYDPSCLPHLIRLLAILLNKKKSCDKNQEGSSRNSSTEVICADGKVNSASQGQVLNAHDSDSSSSHAYDIHITGVNNAASLGSRTDPVAYIASVIRNIDTFNHFLALADQADLTITDLTSTLRPLDLLPYMKSYDRSSIRLFTVTSKLFMHWLFLFSPKRGWFLLRPSLQFSCEMGDQKQEEIEVIHSWSAPRSLSTSLMYSFAQRDDIEVLDEPLYGTFLNATGVERPYREELLSKMECNGNRVVKEIIYGPGGKKYRFCKHIAKQRVPGLPSDLLQKGKHFILIRNPLAVLPSFDKVVPPSILELGLGELVSIYSELCALGKPPPVIDAADLQQNPEATLRGLCEDLNIPFQTAMLRWEAGPKPIDGLWAPWWYKSVHNSTCFTPTRKYPRAFPFSFYDLLEQSLPFYNMLRRHVRHTSSLLKSPLPVPDLPVPENEKLLAWVGDEIVPRESAKVSVFDSVVQGGDAVWEGLRVYSGKIFKLEEHLDRMFDSAKALAFNNVPTRDEIKEAIFRTLNANGMFDNTHIRLTLTRGKKVTSGMSPAFNLYGCTLIVLPEWKPPVYDNVSGITLVTATTRRNSPNNLDSKIHHNNLLNNILAKVEGNNASAGDAIMLDKDGYVSETNATNIFLVKKGRVLTPHADYCLPGITRQTVMQLVVKEKFVLEERRISLSEFHTADEVWTTGTMGELSPVVNIDGRIIGDGKVGPVTRRLQHAYKKLTEDSGVPIPTNNES</sequence>
<dbReference type="SUPFAM" id="SSF52540">
    <property type="entry name" value="P-loop containing nucleoside triphosphate hydrolases"/>
    <property type="match status" value="1"/>
</dbReference>
<comment type="similarity">
    <text evidence="1">Belongs to the class-IV pyridoxal-phosphate-dependent aminotransferase family.</text>
</comment>
<dbReference type="FunFam" id="3.40.50.300:FF:001594">
    <property type="entry name" value="Branched-chain-amino-acid aminotransferase-like protein 2"/>
    <property type="match status" value="1"/>
</dbReference>
<gene>
    <name evidence="3" type="primary">LOC110415657</name>
</gene>
<dbReference type="Gene3D" id="3.40.50.150">
    <property type="entry name" value="Vaccinia Virus protein VP39"/>
    <property type="match status" value="1"/>
</dbReference>
<dbReference type="Pfam" id="PF19798">
    <property type="entry name" value="Sulfotransfer_5"/>
    <property type="match status" value="1"/>
</dbReference>
<dbReference type="InterPro" id="IPR027417">
    <property type="entry name" value="P-loop_NTPase"/>
</dbReference>
<dbReference type="RefSeq" id="XP_021283028.1">
    <property type="nucleotide sequence ID" value="XM_021427353.1"/>
</dbReference>
<dbReference type="AlphaFoldDB" id="A0A6J1A7S3"/>
<dbReference type="InterPro" id="IPR001544">
    <property type="entry name" value="Aminotrans_IV"/>
</dbReference>
<dbReference type="Pfam" id="PF10294">
    <property type="entry name" value="Methyltransf_16"/>
    <property type="match status" value="1"/>
</dbReference>
<dbReference type="Gene3D" id="3.30.470.10">
    <property type="match status" value="1"/>
</dbReference>
<dbReference type="Pfam" id="PF01063">
    <property type="entry name" value="Aminotran_4"/>
    <property type="match status" value="1"/>
</dbReference>
<dbReference type="InterPro" id="IPR043131">
    <property type="entry name" value="BCAT-like_N"/>
</dbReference>
<dbReference type="InterPro" id="IPR043132">
    <property type="entry name" value="BCAT-like_C"/>
</dbReference>
<keyword evidence="2" id="KW-1185">Reference proteome</keyword>
<evidence type="ECO:0000313" key="2">
    <source>
        <dbReference type="Proteomes" id="UP000504621"/>
    </source>
</evidence>
<dbReference type="OrthoDB" id="25921at2759"/>
<dbReference type="Gene3D" id="3.20.10.10">
    <property type="entry name" value="D-amino Acid Aminotransferase, subunit A, domain 2"/>
    <property type="match status" value="1"/>
</dbReference>
<dbReference type="InterPro" id="IPR050571">
    <property type="entry name" value="Class-IV_PLP-Dep_Aminotrnsfr"/>
</dbReference>
<dbReference type="InterPro" id="IPR036038">
    <property type="entry name" value="Aminotransferase-like"/>
</dbReference>
<dbReference type="SUPFAM" id="SSF56752">
    <property type="entry name" value="D-aminoacid aminotransferase-like PLP-dependent enzymes"/>
    <property type="match status" value="1"/>
</dbReference>